<dbReference type="GO" id="GO:0000472">
    <property type="term" value="P:endonucleolytic cleavage to generate mature 5'-end of SSU-rRNA from (SSU-rRNA, 5.8S rRNA, LSU-rRNA)"/>
    <property type="evidence" value="ECO:0007669"/>
    <property type="project" value="TreeGrafter"/>
</dbReference>
<feature type="compositionally biased region" description="Basic and acidic residues" evidence="3">
    <location>
        <begin position="179"/>
        <end position="191"/>
    </location>
</feature>
<keyword evidence="1" id="KW-0677">Repeat</keyword>
<reference evidence="4" key="2">
    <citation type="submission" date="2020-06" db="EMBL/GenBank/DDBJ databases">
        <authorList>
            <person name="Ji K."/>
            <person name="Li J."/>
        </authorList>
    </citation>
    <scope>NUCLEOTIDE SEQUENCE</scope>
    <source>
        <strain evidence="4">JKM2019</strain>
        <tissue evidence="4">Whole body</tissue>
    </source>
</reference>
<feature type="compositionally biased region" description="Acidic residues" evidence="3">
    <location>
        <begin position="105"/>
        <end position="115"/>
    </location>
</feature>
<reference evidence="5" key="1">
    <citation type="submission" date="2013-05" db="EMBL/GenBank/DDBJ databases">
        <authorList>
            <person name="Yim A.K.Y."/>
            <person name="Chan T.F."/>
            <person name="Ji K.M."/>
            <person name="Liu X.Y."/>
            <person name="Zhou J.W."/>
            <person name="Li R.Q."/>
            <person name="Yang K.Y."/>
            <person name="Li J."/>
            <person name="Li M."/>
            <person name="Law P.T.W."/>
            <person name="Wu Y.L."/>
            <person name="Cai Z.L."/>
            <person name="Qin H."/>
            <person name="Bao Y."/>
            <person name="Leung R.K.K."/>
            <person name="Ng P.K.S."/>
            <person name="Zou J."/>
            <person name="Zhong X.J."/>
            <person name="Ran P.X."/>
            <person name="Zhong N.S."/>
            <person name="Liu Z.G."/>
            <person name="Tsui S.K.W."/>
        </authorList>
    </citation>
    <scope>NUCLEOTIDE SEQUENCE</scope>
    <source>
        <strain evidence="5">Derf</strain>
        <tissue evidence="5">Whole organism</tissue>
    </source>
</reference>
<dbReference type="EMBL" id="ASGP02000004">
    <property type="protein sequence ID" value="KAH9510944.1"/>
    <property type="molecule type" value="Genomic_DNA"/>
</dbReference>
<dbReference type="PANTHER" id="PTHR13102">
    <property type="entry name" value="NUCLEOLAR PROTEIN 9"/>
    <property type="match status" value="1"/>
</dbReference>
<dbReference type="PANTHER" id="PTHR13102:SF0">
    <property type="entry name" value="NUCLEOLAR PROTEIN 9"/>
    <property type="match status" value="1"/>
</dbReference>
<evidence type="ECO:0000313" key="4">
    <source>
        <dbReference type="EMBL" id="KAH7637139.1"/>
    </source>
</evidence>
<dbReference type="InterPro" id="IPR016024">
    <property type="entry name" value="ARM-type_fold"/>
</dbReference>
<gene>
    <name evidence="5" type="primary">NOP9</name>
    <name evidence="5" type="ORF">DERF_009434</name>
    <name evidence="4" type="ORF">HUG17_7345</name>
</gene>
<dbReference type="GO" id="GO:0030688">
    <property type="term" value="C:preribosome, small subunit precursor"/>
    <property type="evidence" value="ECO:0007669"/>
    <property type="project" value="TreeGrafter"/>
</dbReference>
<proteinExistence type="predicted"/>
<dbReference type="GO" id="GO:0003723">
    <property type="term" value="F:RNA binding"/>
    <property type="evidence" value="ECO:0007669"/>
    <property type="project" value="InterPro"/>
</dbReference>
<feature type="region of interest" description="Disordered" evidence="3">
    <location>
        <begin position="748"/>
        <end position="805"/>
    </location>
</feature>
<dbReference type="PROSITE" id="PS50302">
    <property type="entry name" value="PUM"/>
    <property type="match status" value="2"/>
</dbReference>
<dbReference type="GO" id="GO:0000056">
    <property type="term" value="P:ribosomal small subunit export from nucleus"/>
    <property type="evidence" value="ECO:0007669"/>
    <property type="project" value="TreeGrafter"/>
</dbReference>
<feature type="compositionally biased region" description="Basic residues" evidence="3">
    <location>
        <begin position="1"/>
        <end position="10"/>
    </location>
</feature>
<feature type="region of interest" description="Disordered" evidence="3">
    <location>
        <begin position="1"/>
        <end position="191"/>
    </location>
</feature>
<reference evidence="4" key="3">
    <citation type="journal article" date="2021" name="World Allergy Organ. J.">
        <title>Chromosome-level assembly of Dermatophagoides farinae genome and transcriptome reveals two novel allergens Der f 37 and Der f 39.</title>
        <authorList>
            <person name="Chen J."/>
            <person name="Cai Z."/>
            <person name="Fan D."/>
            <person name="Hu J."/>
            <person name="Hou Y."/>
            <person name="He Y."/>
            <person name="Zhang Z."/>
            <person name="Zhao Z."/>
            <person name="Gao P."/>
            <person name="Hu W."/>
            <person name="Sun J."/>
            <person name="Li J."/>
            <person name="Ji K."/>
        </authorList>
    </citation>
    <scope>NUCLEOTIDE SEQUENCE</scope>
    <source>
        <strain evidence="4">JKM2019</strain>
    </source>
</reference>
<organism evidence="5 6">
    <name type="scientific">Dermatophagoides farinae</name>
    <name type="common">American house dust mite</name>
    <dbReference type="NCBI Taxonomy" id="6954"/>
    <lineage>
        <taxon>Eukaryota</taxon>
        <taxon>Metazoa</taxon>
        <taxon>Ecdysozoa</taxon>
        <taxon>Arthropoda</taxon>
        <taxon>Chelicerata</taxon>
        <taxon>Arachnida</taxon>
        <taxon>Acari</taxon>
        <taxon>Acariformes</taxon>
        <taxon>Sarcoptiformes</taxon>
        <taxon>Astigmata</taxon>
        <taxon>Psoroptidia</taxon>
        <taxon>Analgoidea</taxon>
        <taxon>Pyroglyphidae</taxon>
        <taxon>Dermatophagoidinae</taxon>
        <taxon>Dermatophagoides</taxon>
    </lineage>
</organism>
<dbReference type="InterPro" id="IPR040000">
    <property type="entry name" value="NOP9"/>
</dbReference>
<protein>
    <submittedName>
        <fullName evidence="5">Nucleolar protein 9</fullName>
    </submittedName>
</protein>
<keyword evidence="6" id="KW-1185">Reference proteome</keyword>
<sequence length="805" mass="92968">MPPRRTKRKSVTTAKTSPAKKIKQIVEDEQEESMSMSRDEDGEEIIKEVANVDDDDEVSTMNIRDDIKEDSIQPNGMNYTTDEMNQHDDEDEEIDDGNHHNGNDNNDDAEDDDNEIEIKDELKTPKSKSKTSETKSNSDSKSKSSPKKGSTSLSSSKKEDKEMKKKSSGKSTGSSSSSKKHENDSKDKDYDDSYFKRMHRRAQDKFHDPTDEELFIENLMNNIKGKEFKLCKYRHSSACIVWLLENMNDFNKSKKIIDKISPELFTIDWTTDVNTHAVLESIYDILMKELAKQKDLETDTAKWILKWMDGVAKFVIDNLKSFLNESTERENHLLITTMEALGGIRIGRGWNRKNMRFGNAAGAKIDLEAMISGDMIIKEIPQSSKHFLKRLAKAIVLDASDDECRELIFSRCTSVGQYLLFILRVRYTELCQMVVKKLVEIVFATNEIRDQICQSANGAYIVEIMLLVASESRLSKIWTKYLKSNLKLFWRHEISQFIIQRLIDAIKDENLFSDVSQDLFPDLKELFQIGRSGIGVCLAKNCHDQPKMQTPLVTAMMKAFDSYEPKDKQLNVVPQMLFYEPSPNSDRRDSHSRRNFANQIWLYGSLMLQHMFTYKDPYKLSKSLLSMSIDNLMRTCQDRSGSHVIDSFLQSPDVELKHKSELVERLLGKYHLLACNKYGSRIVENIMKLSNEQVRAAITQELSKKESLLMKNRNGWFVAKNVGIHHFKTRPNDWRDVERGRMRRNREFGEFTPISKHRPGIIGGDRHSSSGRPSFGGNHDRRPSPDSRRRDGRRFERRGIGRRFH</sequence>
<dbReference type="InterPro" id="IPR011989">
    <property type="entry name" value="ARM-like"/>
</dbReference>
<feature type="compositionally biased region" description="Basic and acidic residues" evidence="3">
    <location>
        <begin position="778"/>
        <end position="799"/>
    </location>
</feature>
<evidence type="ECO:0000256" key="3">
    <source>
        <dbReference type="SAM" id="MobiDB-lite"/>
    </source>
</evidence>
<comment type="caution">
    <text evidence="5">The sequence shown here is derived from an EMBL/GenBank/DDBJ whole genome shotgun (WGS) entry which is preliminary data.</text>
</comment>
<reference evidence="5" key="4">
    <citation type="journal article" date="2022" name="Res Sq">
        <title>Comparative Genomics Reveals Insights into the Divergent Evolution of Astigmatic Mites and Household Pest Adaptations.</title>
        <authorList>
            <person name="Xiong Q."/>
            <person name="Wan A.T.-Y."/>
            <person name="Liu X.-Y."/>
            <person name="Fung C.S.-H."/>
            <person name="Xiao X."/>
            <person name="Malainual N."/>
            <person name="Hou J."/>
            <person name="Wang L."/>
            <person name="Wang M."/>
            <person name="Yang K."/>
            <person name="Cui Y."/>
            <person name="Leung E."/>
            <person name="Nong W."/>
            <person name="Shin S.-K."/>
            <person name="Au S."/>
            <person name="Jeong K.Y."/>
            <person name="Chew F.T."/>
            <person name="Hui J."/>
            <person name="Leung T.F."/>
            <person name="Tungtrongchitr A."/>
            <person name="Zhong N."/>
            <person name="Liu Z."/>
            <person name="Tsui S."/>
        </authorList>
    </citation>
    <scope>NUCLEOTIDE SEQUENCE</scope>
    <source>
        <strain evidence="5">Derf</strain>
        <tissue evidence="5">Whole organism</tissue>
    </source>
</reference>
<dbReference type="OrthoDB" id="9987665at2759"/>
<dbReference type="InterPro" id="IPR001313">
    <property type="entry name" value="Pumilio_RNA-bd_rpt"/>
</dbReference>
<evidence type="ECO:0000313" key="6">
    <source>
        <dbReference type="Proteomes" id="UP000790347"/>
    </source>
</evidence>
<dbReference type="SUPFAM" id="SSF48371">
    <property type="entry name" value="ARM repeat"/>
    <property type="match status" value="1"/>
</dbReference>
<feature type="compositionally biased region" description="Basic and acidic residues" evidence="3">
    <location>
        <begin position="116"/>
        <end position="142"/>
    </location>
</feature>
<dbReference type="Pfam" id="PF22493">
    <property type="entry name" value="PUF_NOP9"/>
    <property type="match status" value="1"/>
</dbReference>
<name>A0A922HUZ2_DERFA</name>
<feature type="repeat" description="Pumilio" evidence="2">
    <location>
        <begin position="626"/>
        <end position="664"/>
    </location>
</feature>
<dbReference type="AlphaFoldDB" id="A0A922HUZ2"/>
<feature type="compositionally biased region" description="Basic and acidic residues" evidence="3">
    <location>
        <begin position="156"/>
        <end position="165"/>
    </location>
</feature>
<evidence type="ECO:0000256" key="2">
    <source>
        <dbReference type="PROSITE-ProRule" id="PRU00317"/>
    </source>
</evidence>
<dbReference type="GO" id="GO:0030686">
    <property type="term" value="C:90S preribosome"/>
    <property type="evidence" value="ECO:0007669"/>
    <property type="project" value="TreeGrafter"/>
</dbReference>
<evidence type="ECO:0000313" key="5">
    <source>
        <dbReference type="EMBL" id="KAH9510944.1"/>
    </source>
</evidence>
<accession>A0A922HUZ2</accession>
<dbReference type="GO" id="GO:0000447">
    <property type="term" value="P:endonucleolytic cleavage in ITS1 to separate SSU-rRNA from 5.8S rRNA and LSU-rRNA from tricistronic rRNA transcript (SSU-rRNA, 5.8S rRNA, LSU-rRNA)"/>
    <property type="evidence" value="ECO:0007669"/>
    <property type="project" value="TreeGrafter"/>
</dbReference>
<dbReference type="GO" id="GO:0005730">
    <property type="term" value="C:nucleolus"/>
    <property type="evidence" value="ECO:0007669"/>
    <property type="project" value="TreeGrafter"/>
</dbReference>
<dbReference type="Proteomes" id="UP000790347">
    <property type="component" value="Unassembled WGS sequence"/>
</dbReference>
<dbReference type="EMBL" id="SDOV01000009">
    <property type="protein sequence ID" value="KAH7637139.1"/>
    <property type="molecule type" value="Genomic_DNA"/>
</dbReference>
<dbReference type="GO" id="GO:0000480">
    <property type="term" value="P:endonucleolytic cleavage in 5'-ETS of tricistronic rRNA transcript (SSU-rRNA, 5.8S rRNA, LSU-rRNA)"/>
    <property type="evidence" value="ECO:0007669"/>
    <property type="project" value="TreeGrafter"/>
</dbReference>
<feature type="repeat" description="Pumilio" evidence="2">
    <location>
        <begin position="665"/>
        <end position="700"/>
    </location>
</feature>
<dbReference type="Proteomes" id="UP000828236">
    <property type="component" value="Unassembled WGS sequence"/>
</dbReference>
<feature type="compositionally biased region" description="Polar residues" evidence="3">
    <location>
        <begin position="72"/>
        <end position="83"/>
    </location>
</feature>
<evidence type="ECO:0000256" key="1">
    <source>
        <dbReference type="ARBA" id="ARBA00022737"/>
    </source>
</evidence>
<dbReference type="Gene3D" id="1.25.10.10">
    <property type="entry name" value="Leucine-rich Repeat Variant"/>
    <property type="match status" value="2"/>
</dbReference>